<name>A0A6E8W7W4_ANOCL</name>
<evidence type="ECO:0000313" key="2">
    <source>
        <dbReference type="EnsemblMetazoa" id="ACON012617-PA"/>
    </source>
</evidence>
<dbReference type="VEuPathDB" id="VectorBase:ACON012617"/>
<sequence>MTDINTRFRGLLQRPYEPTFVPKNNGQLYFDVPDSYLTDHYRPFGAALQNRFGTNAQTRIPLPNITAPDLAYADAVSRRGGFSIFHPSHQRVASQLIELFLEQSNPDALTAMAVFVRDRVNGPLFQYALSVALMHRTDTRDVEIPSFGAVPRSVR</sequence>
<dbReference type="Gene3D" id="1.20.1370.10">
    <property type="entry name" value="Hemocyanin, N-terminal domain"/>
    <property type="match status" value="1"/>
</dbReference>
<dbReference type="VEuPathDB" id="VectorBase:ACON2_037836"/>
<dbReference type="InterPro" id="IPR005204">
    <property type="entry name" value="Hemocyanin_N"/>
</dbReference>
<feature type="domain" description="Hemocyanin N-terminal" evidence="1">
    <location>
        <begin position="27"/>
        <end position="140"/>
    </location>
</feature>
<dbReference type="AlphaFoldDB" id="A0A6E8W7W4"/>
<evidence type="ECO:0000259" key="1">
    <source>
        <dbReference type="Pfam" id="PF03722"/>
    </source>
</evidence>
<evidence type="ECO:0000313" key="3">
    <source>
        <dbReference type="Proteomes" id="UP001105220"/>
    </source>
</evidence>
<dbReference type="VEuPathDB" id="VectorBase:ACMO_013518"/>
<reference key="1">
    <citation type="journal article" date="2019" name="Genes (Basel)">
        <title>A High-Quality De novo Genome Assembly from a Single Mosquito Using PacBio Sequencing.</title>
        <authorList>
            <person name="Kingan S.B."/>
            <person name="Heaton H."/>
            <person name="Cudini J."/>
            <person name="Lambert C.C."/>
            <person name="Baybayan P."/>
            <person name="Galvin B.D."/>
            <person name="Durbin R."/>
            <person name="Korlach J."/>
            <person name="Lawniczak M.K.N."/>
        </authorList>
    </citation>
    <scope>NUCLEOTIDE SEQUENCE [LARGE SCALE GENOMIC DNA]</scope>
    <source>
        <strain>Mali-NIH</strain>
    </source>
</reference>
<dbReference type="EnsemblMetazoa" id="ACON012617-RA">
    <property type="protein sequence ID" value="ACON012617-PA"/>
    <property type="gene ID" value="ACON012617"/>
</dbReference>
<dbReference type="Pfam" id="PF03722">
    <property type="entry name" value="Hemocyanin_N"/>
    <property type="match status" value="1"/>
</dbReference>
<protein>
    <submittedName>
        <fullName evidence="2">Hemocyanin N-terminal domain-containing protein</fullName>
    </submittedName>
</protein>
<dbReference type="Proteomes" id="UP001105220">
    <property type="component" value="Unplaced"/>
</dbReference>
<proteinExistence type="predicted"/>
<accession>A0A6E8W7W4</accession>
<dbReference type="SUPFAM" id="SSF48050">
    <property type="entry name" value="Hemocyanin, N-terminal domain"/>
    <property type="match status" value="1"/>
</dbReference>
<dbReference type="InterPro" id="IPR013788">
    <property type="entry name" value="Hemocyanin/hexamerin"/>
</dbReference>
<organism evidence="2 3">
    <name type="scientific">Anopheles coluzzii</name>
    <name type="common">African malaria mosquito</name>
    <dbReference type="NCBI Taxonomy" id="1518534"/>
    <lineage>
        <taxon>Eukaryota</taxon>
        <taxon>Metazoa</taxon>
        <taxon>Ecdysozoa</taxon>
        <taxon>Arthropoda</taxon>
        <taxon>Hexapoda</taxon>
        <taxon>Insecta</taxon>
        <taxon>Pterygota</taxon>
        <taxon>Neoptera</taxon>
        <taxon>Endopterygota</taxon>
        <taxon>Diptera</taxon>
        <taxon>Nematocera</taxon>
        <taxon>Culicoidea</taxon>
        <taxon>Culicidae</taxon>
        <taxon>Anophelinae</taxon>
        <taxon>Anopheles</taxon>
    </lineage>
</organism>
<dbReference type="InterPro" id="IPR036697">
    <property type="entry name" value="Hemocyanin_N_sf"/>
</dbReference>
<dbReference type="PANTHER" id="PTHR11511">
    <property type="entry name" value="LARVAL STORAGE PROTEIN/PHENOLOXIDASE"/>
    <property type="match status" value="1"/>
</dbReference>
<reference evidence="2" key="2">
    <citation type="submission" date="2020-05" db="UniProtKB">
        <authorList>
            <consortium name="EnsemblMetazoa"/>
        </authorList>
    </citation>
    <scope>IDENTIFICATION</scope>
    <source>
        <strain evidence="2">Ngousso</strain>
    </source>
</reference>
<keyword evidence="3" id="KW-1185">Reference proteome</keyword>
<dbReference type="PANTHER" id="PTHR11511:SF24">
    <property type="entry name" value="GH04080P"/>
    <property type="match status" value="1"/>
</dbReference>